<evidence type="ECO:0000313" key="4">
    <source>
        <dbReference type="Proteomes" id="UP001324287"/>
    </source>
</evidence>
<dbReference type="InterPro" id="IPR050483">
    <property type="entry name" value="CoA-transferase_III_domain"/>
</dbReference>
<gene>
    <name evidence="3" type="ORF">U6N30_28675</name>
</gene>
<proteinExistence type="predicted"/>
<feature type="compositionally biased region" description="Basic and acidic residues" evidence="2">
    <location>
        <begin position="1"/>
        <end position="10"/>
    </location>
</feature>
<dbReference type="InterPro" id="IPR044855">
    <property type="entry name" value="CoA-Trfase_III_dom3_sf"/>
</dbReference>
<accession>A0ABZ1B9V5</accession>
<dbReference type="Gene3D" id="3.30.1540.10">
    <property type="entry name" value="formyl-coa transferase, domain 3"/>
    <property type="match status" value="1"/>
</dbReference>
<evidence type="ECO:0000256" key="1">
    <source>
        <dbReference type="ARBA" id="ARBA00022679"/>
    </source>
</evidence>
<dbReference type="Pfam" id="PF02515">
    <property type="entry name" value="CoA_transf_3"/>
    <property type="match status" value="1"/>
</dbReference>
<evidence type="ECO:0000256" key="2">
    <source>
        <dbReference type="SAM" id="MobiDB-lite"/>
    </source>
</evidence>
<dbReference type="InterPro" id="IPR003673">
    <property type="entry name" value="CoA-Trfase_fam_III"/>
</dbReference>
<reference evidence="3 4" key="1">
    <citation type="submission" date="2023-12" db="EMBL/GenBank/DDBJ databases">
        <title>Blastococcus brunescens sp. nov., an actonobacterium isolated from sandstone collected in sahara desert.</title>
        <authorList>
            <person name="Gtari M."/>
            <person name="Ghodhbane F."/>
        </authorList>
    </citation>
    <scope>NUCLEOTIDE SEQUENCE [LARGE SCALE GENOMIC DNA]</scope>
    <source>
        <strain evidence="3 4">BMG 8361</strain>
    </source>
</reference>
<dbReference type="EMBL" id="CP141261">
    <property type="protein sequence ID" value="WRL67217.1"/>
    <property type="molecule type" value="Genomic_DNA"/>
</dbReference>
<organism evidence="3 4">
    <name type="scientific">Blastococcus brunescens</name>
    <dbReference type="NCBI Taxonomy" id="1564165"/>
    <lineage>
        <taxon>Bacteria</taxon>
        <taxon>Bacillati</taxon>
        <taxon>Actinomycetota</taxon>
        <taxon>Actinomycetes</taxon>
        <taxon>Geodermatophilales</taxon>
        <taxon>Geodermatophilaceae</taxon>
        <taxon>Blastococcus</taxon>
    </lineage>
</organism>
<feature type="region of interest" description="Disordered" evidence="2">
    <location>
        <begin position="1"/>
        <end position="27"/>
    </location>
</feature>
<keyword evidence="1 3" id="KW-0808">Transferase</keyword>
<dbReference type="PANTHER" id="PTHR48207">
    <property type="entry name" value="SUCCINATE--HYDROXYMETHYLGLUTARATE COA-TRANSFERASE"/>
    <property type="match status" value="1"/>
</dbReference>
<protein>
    <submittedName>
        <fullName evidence="3">CoA transferase</fullName>
    </submittedName>
</protein>
<dbReference type="SUPFAM" id="SSF89796">
    <property type="entry name" value="CoA-transferase family III (CaiB/BaiF)"/>
    <property type="match status" value="1"/>
</dbReference>
<dbReference type="PANTHER" id="PTHR48207:SF3">
    <property type="entry name" value="SUCCINATE--HYDROXYMETHYLGLUTARATE COA-TRANSFERASE"/>
    <property type="match status" value="1"/>
</dbReference>
<dbReference type="InterPro" id="IPR023606">
    <property type="entry name" value="CoA-Trfase_III_dom_1_sf"/>
</dbReference>
<name>A0ABZ1B9V5_9ACTN</name>
<evidence type="ECO:0000313" key="3">
    <source>
        <dbReference type="EMBL" id="WRL67217.1"/>
    </source>
</evidence>
<dbReference type="GO" id="GO:0016740">
    <property type="term" value="F:transferase activity"/>
    <property type="evidence" value="ECO:0007669"/>
    <property type="project" value="UniProtKB-KW"/>
</dbReference>
<keyword evidence="4" id="KW-1185">Reference proteome</keyword>
<sequence length="168" mass="18298">MQPLRVRPDGPVRGGEGLRPADPGESGLINVSGQPDAPAKIGIPITDLVAGSNATIAILAALQQRQRDRAGQYLDVAMLDSIMPWLGYYPHHVWHHDEEPERTGMHHQYITPYGPYPAGDGKLVNLAVADDRQWRSFCLEVIEAPELLDDPASRRSSPATGIATCCAR</sequence>
<dbReference type="Proteomes" id="UP001324287">
    <property type="component" value="Chromosome"/>
</dbReference>
<dbReference type="Gene3D" id="3.40.50.10540">
    <property type="entry name" value="Crotonobetainyl-coa:carnitine coa-transferase, domain 1"/>
    <property type="match status" value="1"/>
</dbReference>